<feature type="repeat" description="RCC1" evidence="2">
    <location>
        <begin position="106"/>
        <end position="158"/>
    </location>
</feature>
<feature type="signal peptide" evidence="3">
    <location>
        <begin position="1"/>
        <end position="16"/>
    </location>
</feature>
<feature type="repeat" description="RCC1" evidence="2">
    <location>
        <begin position="54"/>
        <end position="105"/>
    </location>
</feature>
<dbReference type="GeneTree" id="ENSGT00940000159616"/>
<dbReference type="GO" id="GO:0030030">
    <property type="term" value="P:cell projection organization"/>
    <property type="evidence" value="ECO:0007669"/>
    <property type="project" value="UniProtKB-KW"/>
</dbReference>
<dbReference type="AlphaFoldDB" id="A0A8D3C2T3"/>
<keyword evidence="3" id="KW-0732">Signal</keyword>
<evidence type="ECO:0000256" key="1">
    <source>
        <dbReference type="ARBA" id="ARBA00022737"/>
    </source>
</evidence>
<evidence type="ECO:0000313" key="5">
    <source>
        <dbReference type="Proteomes" id="UP000694558"/>
    </source>
</evidence>
<evidence type="ECO:0000313" key="4">
    <source>
        <dbReference type="Ensembl" id="ENSSMAP00000041591.1"/>
    </source>
</evidence>
<feature type="chain" id="PRO_5046292978" description="X-linked retinitis pigmentosa GTPase regulator-like" evidence="3">
    <location>
        <begin position="17"/>
        <end position="446"/>
    </location>
</feature>
<name>A0A8D3C2T3_SCOMX</name>
<organism evidence="4 5">
    <name type="scientific">Scophthalmus maximus</name>
    <name type="common">Turbot</name>
    <name type="synonym">Psetta maxima</name>
    <dbReference type="NCBI Taxonomy" id="52904"/>
    <lineage>
        <taxon>Eukaryota</taxon>
        <taxon>Metazoa</taxon>
        <taxon>Chordata</taxon>
        <taxon>Craniata</taxon>
        <taxon>Vertebrata</taxon>
        <taxon>Euteleostomi</taxon>
        <taxon>Actinopterygii</taxon>
        <taxon>Neopterygii</taxon>
        <taxon>Teleostei</taxon>
        <taxon>Neoteleostei</taxon>
        <taxon>Acanthomorphata</taxon>
        <taxon>Carangaria</taxon>
        <taxon>Pleuronectiformes</taxon>
        <taxon>Pleuronectoidei</taxon>
        <taxon>Scophthalmidae</taxon>
        <taxon>Scophthalmus</taxon>
    </lineage>
</organism>
<dbReference type="PROSITE" id="PS00626">
    <property type="entry name" value="RCC1_2"/>
    <property type="match status" value="4"/>
</dbReference>
<feature type="repeat" description="RCC1" evidence="2">
    <location>
        <begin position="12"/>
        <end position="53"/>
    </location>
</feature>
<feature type="repeat" description="RCC1" evidence="2">
    <location>
        <begin position="261"/>
        <end position="313"/>
    </location>
</feature>
<dbReference type="GO" id="GO:0005813">
    <property type="term" value="C:centrosome"/>
    <property type="evidence" value="ECO:0007669"/>
    <property type="project" value="UniProtKB-SubCell"/>
</dbReference>
<evidence type="ECO:0000256" key="3">
    <source>
        <dbReference type="SAM" id="SignalP"/>
    </source>
</evidence>
<feature type="repeat" description="RCC1" evidence="2">
    <location>
        <begin position="209"/>
        <end position="261"/>
    </location>
</feature>
<dbReference type="GO" id="GO:0005085">
    <property type="term" value="F:guanyl-nucleotide exchange factor activity"/>
    <property type="evidence" value="ECO:0007669"/>
    <property type="project" value="UniProtKB-KW"/>
</dbReference>
<dbReference type="PANTHER" id="PTHR22872">
    <property type="entry name" value="BTK-BINDING PROTEIN-RELATED"/>
    <property type="match status" value="1"/>
</dbReference>
<dbReference type="Proteomes" id="UP000694558">
    <property type="component" value="Chromosome 1"/>
</dbReference>
<accession>A0A8D3C2T3</accession>
<dbReference type="Pfam" id="PF00415">
    <property type="entry name" value="RCC1"/>
    <property type="match status" value="6"/>
</dbReference>
<protein>
    <recommendedName>
        <fullName evidence="6">X-linked retinitis pigmentosa GTPase regulator-like</fullName>
    </recommendedName>
</protein>
<feature type="repeat" description="RCC1" evidence="2">
    <location>
        <begin position="159"/>
        <end position="208"/>
    </location>
</feature>
<dbReference type="InterPro" id="IPR009091">
    <property type="entry name" value="RCC1/BLIP-II"/>
</dbReference>
<proteinExistence type="predicted"/>
<dbReference type="InterPro" id="IPR000408">
    <property type="entry name" value="Reg_chr_condens"/>
</dbReference>
<dbReference type="GO" id="GO:0005794">
    <property type="term" value="C:Golgi apparatus"/>
    <property type="evidence" value="ECO:0007669"/>
    <property type="project" value="UniProtKB-SubCell"/>
</dbReference>
<dbReference type="Ensembl" id="ENSSMAT00000057980.1">
    <property type="protein sequence ID" value="ENSSMAP00000041591.1"/>
    <property type="gene ID" value="ENSSMAG00000000890.2"/>
</dbReference>
<dbReference type="PROSITE" id="PS50012">
    <property type="entry name" value="RCC1_3"/>
    <property type="match status" value="7"/>
</dbReference>
<dbReference type="GO" id="GO:0007601">
    <property type="term" value="P:visual perception"/>
    <property type="evidence" value="ECO:0007669"/>
    <property type="project" value="UniProtKB-KW"/>
</dbReference>
<dbReference type="PRINTS" id="PR00633">
    <property type="entry name" value="RCCNDNSATION"/>
</dbReference>
<dbReference type="PANTHER" id="PTHR22872:SF9">
    <property type="entry name" value="X-LINKED RETINITIS PIGMENTOSA GTPASE REGULATOR"/>
    <property type="match status" value="1"/>
</dbReference>
<evidence type="ECO:0008006" key="6">
    <source>
        <dbReference type="Google" id="ProtNLM"/>
    </source>
</evidence>
<reference evidence="4" key="1">
    <citation type="submission" date="2023-05" db="EMBL/GenBank/DDBJ databases">
        <title>High-quality long-read genome of Scophthalmus maximus.</title>
        <authorList>
            <person name="Lien S."/>
            <person name="Martinez P."/>
        </authorList>
    </citation>
    <scope>NUCLEOTIDE SEQUENCE [LARGE SCALE GENOMIC DNA]</scope>
</reference>
<sequence length="446" mass="48258">MSFLLLFFTESGAVFTFGKSKFADNIPSKFWLKNDVPLKIACGDEHTALITENGKLFMFGSNNWGQLGLGSKLTVNKPTCVKALKSEKVQLVACGRNHTLICTAQGKVYASGGNSEGQLGLGDCEERTAFQRVDFLDSHGPIKMLAAGSNTSAALTESGKLFMWGDNAEGQIGLGKESHASSPQEVSVTQPIGWVSCGYYHSALVTVDGALYTFGERDSGKLGVGTGQLPRHRVPQLVKSIKEPVTQVACGGGHTVALTEDSVYTFGLGQFGQLGHGTFIFESRLPRQVEHFKKGRVCQVACGENHTALITDGGLLYTFGDGRHGKLGLGEENFANQFKPTLCPRFLKYNVQAVGVSHEHVFCFEVLQIVTRMFFPSSNQAELDLIGLTWCAFFSVLSAQAGGETDSVVESLTDTDSVKGLGETTDFLNMVRNETITSSRNVKWTF</sequence>
<dbReference type="InterPro" id="IPR051625">
    <property type="entry name" value="Signaling_Regulatory_Domain"/>
</dbReference>
<keyword evidence="1" id="KW-0677">Repeat</keyword>
<dbReference type="GO" id="GO:0005929">
    <property type="term" value="C:cilium"/>
    <property type="evidence" value="ECO:0007669"/>
    <property type="project" value="UniProtKB-ARBA"/>
</dbReference>
<feature type="repeat" description="RCC1" evidence="2">
    <location>
        <begin position="314"/>
        <end position="367"/>
    </location>
</feature>
<reference evidence="4" key="2">
    <citation type="submission" date="2025-08" db="UniProtKB">
        <authorList>
            <consortium name="Ensembl"/>
        </authorList>
    </citation>
    <scope>IDENTIFICATION</scope>
</reference>
<dbReference type="Gene3D" id="2.130.10.30">
    <property type="entry name" value="Regulator of chromosome condensation 1/beta-lactamase-inhibitor protein II"/>
    <property type="match status" value="1"/>
</dbReference>
<evidence type="ECO:0000256" key="2">
    <source>
        <dbReference type="PROSITE-ProRule" id="PRU00235"/>
    </source>
</evidence>
<gene>
    <name evidence="4" type="primary">LOC118307921</name>
</gene>
<dbReference type="SUPFAM" id="SSF50985">
    <property type="entry name" value="RCC1/BLIP-II"/>
    <property type="match status" value="1"/>
</dbReference>